<sequence>MKGKQDKLARFVRRFSKFSVVGLINAVVDLAVLNLLLWAYPTEEAWHFVLYNLVALVLANINSYVLNSLWTFRGQAHPGLKQGGLFALQALIGVGVSSAIFWLLIHYALNSTGLPPVVAGNVAKVISTAIASTLSYFVQRHIVFSRKG</sequence>
<evidence type="ECO:0000256" key="6">
    <source>
        <dbReference type="SAM" id="Phobius"/>
    </source>
</evidence>
<dbReference type="InterPro" id="IPR007267">
    <property type="entry name" value="GtrA_DPMS_TM"/>
</dbReference>
<organism evidence="8">
    <name type="scientific">uncultured Rubrobacteraceae bacterium</name>
    <dbReference type="NCBI Taxonomy" id="349277"/>
    <lineage>
        <taxon>Bacteria</taxon>
        <taxon>Bacillati</taxon>
        <taxon>Actinomycetota</taxon>
        <taxon>Rubrobacteria</taxon>
        <taxon>Rubrobacterales</taxon>
        <taxon>Rubrobacteraceae</taxon>
        <taxon>environmental samples</taxon>
    </lineage>
</organism>
<proteinExistence type="inferred from homology"/>
<evidence type="ECO:0000259" key="7">
    <source>
        <dbReference type="Pfam" id="PF04138"/>
    </source>
</evidence>
<gene>
    <name evidence="8" type="ORF">AVDCRST_MAG25-977</name>
</gene>
<dbReference type="PANTHER" id="PTHR38459:SF1">
    <property type="entry name" value="PROPHAGE BACTOPRENOL-LINKED GLUCOSE TRANSLOCASE HOMOLOG"/>
    <property type="match status" value="1"/>
</dbReference>
<evidence type="ECO:0000256" key="4">
    <source>
        <dbReference type="ARBA" id="ARBA00022989"/>
    </source>
</evidence>
<name>A0A6J4R1W9_9ACTN</name>
<feature type="domain" description="GtrA/DPMS transmembrane" evidence="7">
    <location>
        <begin position="17"/>
        <end position="144"/>
    </location>
</feature>
<feature type="transmembrane region" description="Helical" evidence="6">
    <location>
        <begin position="20"/>
        <end position="40"/>
    </location>
</feature>
<evidence type="ECO:0000256" key="3">
    <source>
        <dbReference type="ARBA" id="ARBA00022692"/>
    </source>
</evidence>
<dbReference type="AlphaFoldDB" id="A0A6J4R1W9"/>
<dbReference type="PANTHER" id="PTHR38459">
    <property type="entry name" value="PROPHAGE BACTOPRENOL-LINKED GLUCOSE TRANSLOCASE HOMOLOG"/>
    <property type="match status" value="1"/>
</dbReference>
<dbReference type="EMBL" id="CADCVI010000061">
    <property type="protein sequence ID" value="CAA9461856.1"/>
    <property type="molecule type" value="Genomic_DNA"/>
</dbReference>
<dbReference type="InterPro" id="IPR051401">
    <property type="entry name" value="GtrA_CellWall_Glycosyl"/>
</dbReference>
<comment type="subcellular location">
    <subcellularLocation>
        <location evidence="1">Membrane</location>
        <topology evidence="1">Multi-pass membrane protein</topology>
    </subcellularLocation>
</comment>
<comment type="similarity">
    <text evidence="2">Belongs to the GtrA family.</text>
</comment>
<dbReference type="GO" id="GO:0000271">
    <property type="term" value="P:polysaccharide biosynthetic process"/>
    <property type="evidence" value="ECO:0007669"/>
    <property type="project" value="InterPro"/>
</dbReference>
<keyword evidence="4 6" id="KW-1133">Transmembrane helix</keyword>
<feature type="transmembrane region" description="Helical" evidence="6">
    <location>
        <begin position="84"/>
        <end position="105"/>
    </location>
</feature>
<evidence type="ECO:0000313" key="8">
    <source>
        <dbReference type="EMBL" id="CAA9461856.1"/>
    </source>
</evidence>
<keyword evidence="3 6" id="KW-0812">Transmembrane</keyword>
<dbReference type="GO" id="GO:0005886">
    <property type="term" value="C:plasma membrane"/>
    <property type="evidence" value="ECO:0007669"/>
    <property type="project" value="TreeGrafter"/>
</dbReference>
<reference evidence="8" key="1">
    <citation type="submission" date="2020-02" db="EMBL/GenBank/DDBJ databases">
        <authorList>
            <person name="Meier V. D."/>
        </authorList>
    </citation>
    <scope>NUCLEOTIDE SEQUENCE</scope>
    <source>
        <strain evidence="8">AVDCRST_MAG25</strain>
    </source>
</reference>
<dbReference type="Pfam" id="PF04138">
    <property type="entry name" value="GtrA_DPMS_TM"/>
    <property type="match status" value="1"/>
</dbReference>
<evidence type="ECO:0000256" key="2">
    <source>
        <dbReference type="ARBA" id="ARBA00009399"/>
    </source>
</evidence>
<feature type="transmembrane region" description="Helical" evidence="6">
    <location>
        <begin position="46"/>
        <end position="72"/>
    </location>
</feature>
<protein>
    <recommendedName>
        <fullName evidence="7">GtrA/DPMS transmembrane domain-containing protein</fullName>
    </recommendedName>
</protein>
<evidence type="ECO:0000256" key="5">
    <source>
        <dbReference type="ARBA" id="ARBA00023136"/>
    </source>
</evidence>
<accession>A0A6J4R1W9</accession>
<evidence type="ECO:0000256" key="1">
    <source>
        <dbReference type="ARBA" id="ARBA00004141"/>
    </source>
</evidence>
<keyword evidence="5 6" id="KW-0472">Membrane</keyword>
<feature type="transmembrane region" description="Helical" evidence="6">
    <location>
        <begin position="117"/>
        <end position="138"/>
    </location>
</feature>